<reference evidence="1 2" key="2">
    <citation type="submission" date="2007-08" db="EMBL/GenBank/DDBJ databases">
        <authorList>
            <person name="Fulton L."/>
            <person name="Clifton S."/>
            <person name="Fulton B."/>
            <person name="Xu J."/>
            <person name="Minx P."/>
            <person name="Pepin K.H."/>
            <person name="Johnson M."/>
            <person name="Thiruvilangam P."/>
            <person name="Bhonagiri V."/>
            <person name="Nash W.E."/>
            <person name="Wang C."/>
            <person name="Mardis E.R."/>
            <person name="Wilson R.K."/>
        </authorList>
    </citation>
    <scope>NUCLEOTIDE SEQUENCE [LARGE SCALE GENOMIC DNA]</scope>
    <source>
        <strain evidence="1 2">DSM 753</strain>
    </source>
</reference>
<evidence type="ECO:0000313" key="2">
    <source>
        <dbReference type="Proteomes" id="UP000003490"/>
    </source>
</evidence>
<dbReference type="EMBL" id="ABCB02000018">
    <property type="protein sequence ID" value="EDO61319.1"/>
    <property type="molecule type" value="Genomic_DNA"/>
</dbReference>
<organism evidence="1 2">
    <name type="scientific">[Clostridium] leptum DSM 753</name>
    <dbReference type="NCBI Taxonomy" id="428125"/>
    <lineage>
        <taxon>Bacteria</taxon>
        <taxon>Bacillati</taxon>
        <taxon>Bacillota</taxon>
        <taxon>Clostridia</taxon>
        <taxon>Eubacteriales</taxon>
        <taxon>Oscillospiraceae</taxon>
        <taxon>Oscillospiraceae incertae sedis</taxon>
    </lineage>
</organism>
<name>A7VT23_9FIRM</name>
<reference evidence="1 2" key="1">
    <citation type="submission" date="2007-08" db="EMBL/GenBank/DDBJ databases">
        <title>Draft genome sequence of Clostridium leptum (DSM 753).</title>
        <authorList>
            <person name="Sudarsanam P."/>
            <person name="Ley R."/>
            <person name="Guruge J."/>
            <person name="Turnbaugh P.J."/>
            <person name="Mahowald M."/>
            <person name="Liep D."/>
            <person name="Gordon J."/>
        </authorList>
    </citation>
    <scope>NUCLEOTIDE SEQUENCE [LARGE SCALE GENOMIC DNA]</scope>
    <source>
        <strain evidence="1 2">DSM 753</strain>
    </source>
</reference>
<proteinExistence type="predicted"/>
<dbReference type="HOGENOM" id="CLU_3006109_0_0_9"/>
<accession>A7VT23</accession>
<gene>
    <name evidence="1" type="ORF">CLOLEP_01714</name>
</gene>
<comment type="caution">
    <text evidence="1">The sequence shown here is derived from an EMBL/GenBank/DDBJ whole genome shotgun (WGS) entry which is preliminary data.</text>
</comment>
<evidence type="ECO:0000313" key="1">
    <source>
        <dbReference type="EMBL" id="EDO61319.1"/>
    </source>
</evidence>
<dbReference type="Proteomes" id="UP000003490">
    <property type="component" value="Unassembled WGS sequence"/>
</dbReference>
<dbReference type="AlphaFoldDB" id="A7VT23"/>
<sequence>MREYLIPACSGKSMDIAEGQTISVIDVEGGQVAFFAEYAVSINFYPKPLRLTATNR</sequence>
<protein>
    <submittedName>
        <fullName evidence="1">Uncharacterized protein</fullName>
    </submittedName>
</protein>